<protein>
    <recommendedName>
        <fullName evidence="1 7">Imidazolonepropionase</fullName>
        <ecNumber evidence="1 7">3.5.2.7</ecNumber>
    </recommendedName>
    <alternativeName>
        <fullName evidence="7">Imidazolone-5-propionate hydrolase</fullName>
    </alternativeName>
</protein>
<dbReference type="PANTHER" id="PTHR42752:SF1">
    <property type="entry name" value="IMIDAZOLONEPROPIONASE-RELATED"/>
    <property type="match status" value="1"/>
</dbReference>
<dbReference type="NCBIfam" id="TIGR01224">
    <property type="entry name" value="hutI"/>
    <property type="match status" value="1"/>
</dbReference>
<comment type="function">
    <text evidence="7">Catalyzes the hydrolytic cleavage of the carbon-nitrogen bond in imidazolone-5-propanoate to yield N-formimidoyl-L-glutamate. It is the third step in the universal histidine degradation pathway.</text>
</comment>
<feature type="binding site" evidence="7">
    <location>
        <position position="66"/>
    </location>
    <ligand>
        <name>Zn(2+)</name>
        <dbReference type="ChEBI" id="CHEBI:29105"/>
    </ligand>
</feature>
<keyword evidence="3 7" id="KW-0378">Hydrolase</keyword>
<dbReference type="GO" id="GO:0005737">
    <property type="term" value="C:cytoplasm"/>
    <property type="evidence" value="ECO:0007669"/>
    <property type="project" value="UniProtKB-SubCell"/>
</dbReference>
<dbReference type="GO" id="GO:0050480">
    <property type="term" value="F:imidazolonepropionase activity"/>
    <property type="evidence" value="ECO:0007669"/>
    <property type="project" value="UniProtKB-UniRule"/>
</dbReference>
<feature type="binding site" evidence="7">
    <location>
        <position position="239"/>
    </location>
    <ligand>
        <name>4-imidazolone-5-propanoate</name>
        <dbReference type="ChEBI" id="CHEBI:77893"/>
    </ligand>
</feature>
<comment type="similarity">
    <text evidence="7">Belongs to the metallo-dependent hydrolases superfamily. HutI family.</text>
</comment>
<keyword evidence="6 7" id="KW-0408">Iron</keyword>
<dbReference type="OrthoDB" id="9776455at2"/>
<dbReference type="UniPathway" id="UPA00379">
    <property type="reaction ID" value="UER00551"/>
</dbReference>
<dbReference type="PANTHER" id="PTHR42752">
    <property type="entry name" value="IMIDAZOLONEPROPIONASE"/>
    <property type="match status" value="1"/>
</dbReference>
<feature type="binding site" evidence="7">
    <location>
        <position position="75"/>
    </location>
    <ligand>
        <name>4-imidazolone-5-propanoate</name>
        <dbReference type="ChEBI" id="CHEBI:77893"/>
    </ligand>
</feature>
<dbReference type="Gene3D" id="3.20.20.140">
    <property type="entry name" value="Metal-dependent hydrolases"/>
    <property type="match status" value="1"/>
</dbReference>
<dbReference type="RefSeq" id="WP_035550373.1">
    <property type="nucleotide sequence ID" value="NZ_AWFH01000010.1"/>
</dbReference>
<evidence type="ECO:0000256" key="4">
    <source>
        <dbReference type="ARBA" id="ARBA00022808"/>
    </source>
</evidence>
<reference evidence="9 10" key="1">
    <citation type="journal article" date="2014" name="Antonie Van Leeuwenhoek">
        <title>Hyphomonas beringensis sp. nov. and Hyphomonas chukchiensis sp. nov., isolated from surface seawater of the Bering Sea and Chukchi Sea.</title>
        <authorList>
            <person name="Li C."/>
            <person name="Lai Q."/>
            <person name="Li G."/>
            <person name="Dong C."/>
            <person name="Wang J."/>
            <person name="Liao Y."/>
            <person name="Shao Z."/>
        </authorList>
    </citation>
    <scope>NUCLEOTIDE SEQUENCE [LARGE SCALE GENOMIC DNA]</scope>
    <source>
        <strain evidence="9 10">22II1-22F38</strain>
    </source>
</reference>
<dbReference type="InterPro" id="IPR006680">
    <property type="entry name" value="Amidohydro-rel"/>
</dbReference>
<keyword evidence="10" id="KW-1185">Reference proteome</keyword>
<feature type="binding site" evidence="7">
    <location>
        <position position="311"/>
    </location>
    <ligand>
        <name>Fe(3+)</name>
        <dbReference type="ChEBI" id="CHEBI:29034"/>
    </ligand>
</feature>
<evidence type="ECO:0000313" key="10">
    <source>
        <dbReference type="Proteomes" id="UP000024547"/>
    </source>
</evidence>
<dbReference type="GO" id="GO:0019557">
    <property type="term" value="P:L-histidine catabolic process to glutamate and formate"/>
    <property type="evidence" value="ECO:0007669"/>
    <property type="project" value="UniProtKB-UniPathway"/>
</dbReference>
<dbReference type="EC" id="3.5.2.7" evidence="1 7"/>
<dbReference type="Pfam" id="PF01979">
    <property type="entry name" value="Amidohydro_1"/>
    <property type="match status" value="1"/>
</dbReference>
<dbReference type="Proteomes" id="UP000024547">
    <property type="component" value="Unassembled WGS sequence"/>
</dbReference>
<feature type="binding site" evidence="7">
    <location>
        <position position="138"/>
    </location>
    <ligand>
        <name>4-imidazolone-5-propanoate</name>
        <dbReference type="ChEBI" id="CHEBI:77893"/>
    </ligand>
</feature>
<dbReference type="FunFam" id="3.20.20.140:FF:000007">
    <property type="entry name" value="Imidazolonepropionase"/>
    <property type="match status" value="1"/>
</dbReference>
<evidence type="ECO:0000256" key="7">
    <source>
        <dbReference type="HAMAP-Rule" id="MF_00372"/>
    </source>
</evidence>
<dbReference type="STRING" id="1280948.HY36_15870"/>
<dbReference type="SUPFAM" id="SSF51556">
    <property type="entry name" value="Metallo-dependent hydrolases"/>
    <property type="match status" value="1"/>
</dbReference>
<comment type="catalytic activity">
    <reaction evidence="7">
        <text>4-imidazolone-5-propanoate + H2O = N-formimidoyl-L-glutamate</text>
        <dbReference type="Rhea" id="RHEA:23660"/>
        <dbReference type="ChEBI" id="CHEBI:15377"/>
        <dbReference type="ChEBI" id="CHEBI:58928"/>
        <dbReference type="ChEBI" id="CHEBI:77893"/>
        <dbReference type="EC" id="3.5.2.7"/>
    </reaction>
</comment>
<evidence type="ECO:0000256" key="1">
    <source>
        <dbReference type="ARBA" id="ARBA00012864"/>
    </source>
</evidence>
<evidence type="ECO:0000256" key="6">
    <source>
        <dbReference type="ARBA" id="ARBA00023004"/>
    </source>
</evidence>
<evidence type="ECO:0000256" key="2">
    <source>
        <dbReference type="ARBA" id="ARBA00022723"/>
    </source>
</evidence>
<evidence type="ECO:0000259" key="8">
    <source>
        <dbReference type="Pfam" id="PF01979"/>
    </source>
</evidence>
<feature type="binding site" evidence="7">
    <location>
        <position position="68"/>
    </location>
    <ligand>
        <name>Fe(3+)</name>
        <dbReference type="ChEBI" id="CHEBI:29034"/>
    </ligand>
</feature>
<feature type="binding site" evidence="7">
    <location>
        <position position="138"/>
    </location>
    <ligand>
        <name>N-formimidoyl-L-glutamate</name>
        <dbReference type="ChEBI" id="CHEBI:58928"/>
    </ligand>
</feature>
<organism evidence="9 10">
    <name type="scientific">Hyphomonas atlantica</name>
    <dbReference type="NCBI Taxonomy" id="1280948"/>
    <lineage>
        <taxon>Bacteria</taxon>
        <taxon>Pseudomonadati</taxon>
        <taxon>Pseudomonadota</taxon>
        <taxon>Alphaproteobacteria</taxon>
        <taxon>Hyphomonadales</taxon>
        <taxon>Hyphomonadaceae</taxon>
        <taxon>Hyphomonas</taxon>
    </lineage>
</organism>
<dbReference type="CDD" id="cd01296">
    <property type="entry name" value="Imidazolone-5PH"/>
    <property type="match status" value="1"/>
</dbReference>
<sequence>MLLINANLATLDGSDAYGLIQDGAIWIRGGRILWAGYHDRMPDEARDQEALDLDGRLVTPGLVDCHTHIVHGGDRASEFESRQQGATYEEIAKAGGGIISTVRDTRRASSDELLASALSRVDESLAGGVTTLEIKSGYGLDIDTELKMLRVAREIARQRPVRIKATFLGAHAVPAEYAGKADMYLQDVCLPALEQAHAEGLVDAVDGFCENIAFSADQIRTVFEKASQLNLPVKLHAEQLSRIGGTQAATAYRALSCDHLEYSSKSDIDAMAQAGTVAVLLPGAFYFLRETKLPPIALFRNRGVDMALATDCNPGSSPLTSMLLCMNMACTLFGLTPAEALAGATMNGAKALGLDDVGCIRAGNYADLAVWDVGHPAKLSYLIGSTPLHMRIFEGEIA</sequence>
<feature type="binding site" evidence="7">
    <location>
        <position position="315"/>
    </location>
    <ligand>
        <name>N-formimidoyl-L-glutamate</name>
        <dbReference type="ChEBI" id="CHEBI:58928"/>
    </ligand>
</feature>
<feature type="binding site" evidence="7">
    <location>
        <position position="236"/>
    </location>
    <ligand>
        <name>Zn(2+)</name>
        <dbReference type="ChEBI" id="CHEBI:29105"/>
    </ligand>
</feature>
<keyword evidence="2 7" id="KW-0479">Metal-binding</keyword>
<comment type="subcellular location">
    <subcellularLocation>
        <location evidence="7">Cytoplasm</location>
    </subcellularLocation>
</comment>
<feature type="binding site" evidence="7">
    <location>
        <position position="313"/>
    </location>
    <ligand>
        <name>N-formimidoyl-L-glutamate</name>
        <dbReference type="ChEBI" id="CHEBI:58928"/>
    </ligand>
</feature>
<dbReference type="PATRIC" id="fig|1280948.3.peg.1405"/>
<accession>A0A059E3J8</accession>
<feature type="binding site" evidence="7">
    <location>
        <position position="68"/>
    </location>
    <ligand>
        <name>Zn(2+)</name>
        <dbReference type="ChEBI" id="CHEBI:29105"/>
    </ligand>
</feature>
<dbReference type="GO" id="GO:0008270">
    <property type="term" value="F:zinc ion binding"/>
    <property type="evidence" value="ECO:0007669"/>
    <property type="project" value="UniProtKB-UniRule"/>
</dbReference>
<feature type="binding site" evidence="7">
    <location>
        <position position="311"/>
    </location>
    <ligand>
        <name>Zn(2+)</name>
        <dbReference type="ChEBI" id="CHEBI:29105"/>
    </ligand>
</feature>
<proteinExistence type="inferred from homology"/>
<name>A0A059E3J8_9PROT</name>
<feature type="binding site" evidence="7">
    <location>
        <position position="171"/>
    </location>
    <ligand>
        <name>4-imidazolone-5-propanoate</name>
        <dbReference type="ChEBI" id="CHEBI:77893"/>
    </ligand>
</feature>
<dbReference type="InterPro" id="IPR005920">
    <property type="entry name" value="HutI"/>
</dbReference>
<comment type="cofactor">
    <cofactor evidence="7">
        <name>Zn(2+)</name>
        <dbReference type="ChEBI" id="CHEBI:29105"/>
    </cofactor>
    <cofactor evidence="7">
        <name>Fe(3+)</name>
        <dbReference type="ChEBI" id="CHEBI:29034"/>
    </cofactor>
    <text evidence="7">Binds 1 zinc or iron ion per subunit.</text>
</comment>
<comment type="pathway">
    <text evidence="7">Amino-acid degradation; L-histidine degradation into L-glutamate; N-formimidoyl-L-glutamate from L-histidine: step 3/3.</text>
</comment>
<dbReference type="GO" id="GO:0005506">
    <property type="term" value="F:iron ion binding"/>
    <property type="evidence" value="ECO:0007669"/>
    <property type="project" value="UniProtKB-UniRule"/>
</dbReference>
<dbReference type="GO" id="GO:0019556">
    <property type="term" value="P:L-histidine catabolic process to glutamate and formamide"/>
    <property type="evidence" value="ECO:0007669"/>
    <property type="project" value="UniProtKB-UniRule"/>
</dbReference>
<dbReference type="EMBL" id="AWFH01000010">
    <property type="protein sequence ID" value="KCZ62246.1"/>
    <property type="molecule type" value="Genomic_DNA"/>
</dbReference>
<comment type="caution">
    <text evidence="9">The sequence shown here is derived from an EMBL/GenBank/DDBJ whole genome shotgun (WGS) entry which is preliminary data.</text>
</comment>
<evidence type="ECO:0000256" key="5">
    <source>
        <dbReference type="ARBA" id="ARBA00022833"/>
    </source>
</evidence>
<dbReference type="HAMAP" id="MF_00372">
    <property type="entry name" value="HutI"/>
    <property type="match status" value="1"/>
</dbReference>
<gene>
    <name evidence="7" type="primary">hutI</name>
    <name evidence="9" type="ORF">HY36_15870</name>
</gene>
<evidence type="ECO:0000313" key="9">
    <source>
        <dbReference type="EMBL" id="KCZ62246.1"/>
    </source>
</evidence>
<dbReference type="InterPro" id="IPR011059">
    <property type="entry name" value="Metal-dep_hydrolase_composite"/>
</dbReference>
<evidence type="ECO:0000256" key="3">
    <source>
        <dbReference type="ARBA" id="ARBA00022801"/>
    </source>
</evidence>
<dbReference type="InterPro" id="IPR032466">
    <property type="entry name" value="Metal_Hydrolase"/>
</dbReference>
<dbReference type="Gene3D" id="2.30.40.10">
    <property type="entry name" value="Urease, subunit C, domain 1"/>
    <property type="match status" value="1"/>
</dbReference>
<dbReference type="AlphaFoldDB" id="A0A059E3J8"/>
<keyword evidence="4 7" id="KW-0369">Histidine metabolism</keyword>
<keyword evidence="5 7" id="KW-0862">Zinc</keyword>
<dbReference type="eggNOG" id="COG1228">
    <property type="taxonomic scope" value="Bacteria"/>
</dbReference>
<keyword evidence="7" id="KW-0963">Cytoplasm</keyword>
<dbReference type="SUPFAM" id="SSF51338">
    <property type="entry name" value="Composite domain of metallo-dependent hydrolases"/>
    <property type="match status" value="1"/>
</dbReference>
<feature type="domain" description="Amidohydrolase-related" evidence="8">
    <location>
        <begin position="57"/>
        <end position="379"/>
    </location>
</feature>
<feature type="binding site" evidence="7">
    <location>
        <position position="316"/>
    </location>
    <ligand>
        <name>4-imidazolone-5-propanoate</name>
        <dbReference type="ChEBI" id="CHEBI:77893"/>
    </ligand>
</feature>
<feature type="binding site" evidence="7">
    <location>
        <position position="66"/>
    </location>
    <ligand>
        <name>Fe(3+)</name>
        <dbReference type="ChEBI" id="CHEBI:29034"/>
    </ligand>
</feature>
<feature type="binding site" evidence="7">
    <location>
        <position position="236"/>
    </location>
    <ligand>
        <name>Fe(3+)</name>
        <dbReference type="ChEBI" id="CHEBI:29034"/>
    </ligand>
</feature>